<dbReference type="AlphaFoldDB" id="A0A519BLC7"/>
<gene>
    <name evidence="2" type="ORF">EVG15_07980</name>
</gene>
<reference evidence="2 3" key="1">
    <citation type="journal article" date="2019" name="ISME J.">
        <title>Insights into ecological role of a new deltaproteobacterial order Candidatus Acidulodesulfobacterales by metagenomics and metatranscriptomics.</title>
        <authorList>
            <person name="Tan S."/>
            <person name="Liu J."/>
            <person name="Fang Y."/>
            <person name="Hedlund B.P."/>
            <person name="Lian Z.H."/>
            <person name="Huang L.Y."/>
            <person name="Li J.T."/>
            <person name="Huang L.N."/>
            <person name="Li W.J."/>
            <person name="Jiang H.C."/>
            <person name="Dong H.L."/>
            <person name="Shu W.S."/>
        </authorList>
    </citation>
    <scope>NUCLEOTIDE SEQUENCE [LARGE SCALE GENOMIC DNA]</scope>
    <source>
        <strain evidence="2">AP1</strain>
    </source>
</reference>
<feature type="transmembrane region" description="Helical" evidence="1">
    <location>
        <begin position="78"/>
        <end position="95"/>
    </location>
</feature>
<evidence type="ECO:0000313" key="2">
    <source>
        <dbReference type="EMBL" id="RZD18078.1"/>
    </source>
</evidence>
<feature type="transmembrane region" description="Helical" evidence="1">
    <location>
        <begin position="41"/>
        <end position="66"/>
    </location>
</feature>
<sequence>MFSLRDNIIRNTYITLFSIFLLILTLIFSNYFNNPLILPNFALIAIIYFALSFNIFNGFIASYLFFYVYGCFTALNPYAYAMVGVIIFTAAFYLWKKFLADNIIYEIFITFISSIFYYFLIFAISFIYFKFKYNLFYYIIFYLLPVSVITSVISPVVFYFFRKIDYFRHKHSKAGLKV</sequence>
<keyword evidence="1" id="KW-0812">Transmembrane</keyword>
<keyword evidence="1" id="KW-0472">Membrane</keyword>
<dbReference type="EMBL" id="SGBB01000015">
    <property type="protein sequence ID" value="RZD18078.1"/>
    <property type="molecule type" value="Genomic_DNA"/>
</dbReference>
<organism evidence="2 3">
    <name type="scientific">Candidatus Acididesulfobacter diazotrophicus</name>
    <dbReference type="NCBI Taxonomy" id="2597226"/>
    <lineage>
        <taxon>Bacteria</taxon>
        <taxon>Deltaproteobacteria</taxon>
        <taxon>Candidatus Acidulodesulfobacterales</taxon>
        <taxon>Candidatus Acididesulfobacter</taxon>
    </lineage>
</organism>
<feature type="transmembrane region" description="Helical" evidence="1">
    <location>
        <begin position="135"/>
        <end position="161"/>
    </location>
</feature>
<protein>
    <recommendedName>
        <fullName evidence="4">Rod shape-determining protein MreD</fullName>
    </recommendedName>
</protein>
<evidence type="ECO:0008006" key="4">
    <source>
        <dbReference type="Google" id="ProtNLM"/>
    </source>
</evidence>
<comment type="caution">
    <text evidence="2">The sequence shown here is derived from an EMBL/GenBank/DDBJ whole genome shotgun (WGS) entry which is preliminary data.</text>
</comment>
<proteinExistence type="predicted"/>
<evidence type="ECO:0000256" key="1">
    <source>
        <dbReference type="SAM" id="Phobius"/>
    </source>
</evidence>
<name>A0A519BLC7_9DELT</name>
<keyword evidence="1" id="KW-1133">Transmembrane helix</keyword>
<evidence type="ECO:0000313" key="3">
    <source>
        <dbReference type="Proteomes" id="UP000319296"/>
    </source>
</evidence>
<feature type="transmembrane region" description="Helical" evidence="1">
    <location>
        <begin position="107"/>
        <end position="129"/>
    </location>
</feature>
<accession>A0A519BLC7</accession>
<feature type="transmembrane region" description="Helical" evidence="1">
    <location>
        <begin position="12"/>
        <end position="29"/>
    </location>
</feature>
<dbReference type="Proteomes" id="UP000319296">
    <property type="component" value="Unassembled WGS sequence"/>
</dbReference>